<dbReference type="GO" id="GO:0000139">
    <property type="term" value="C:Golgi membrane"/>
    <property type="evidence" value="ECO:0007669"/>
    <property type="project" value="UniProtKB-SubCell"/>
</dbReference>
<dbReference type="Proteomes" id="UP000507470">
    <property type="component" value="Unassembled WGS sequence"/>
</dbReference>
<name>A0A6J8D7T8_MYTCO</name>
<keyword evidence="3" id="KW-0963">Cytoplasm</keyword>
<reference evidence="10 11" key="1">
    <citation type="submission" date="2020-06" db="EMBL/GenBank/DDBJ databases">
        <authorList>
            <person name="Li R."/>
            <person name="Bekaert M."/>
        </authorList>
    </citation>
    <scope>NUCLEOTIDE SEQUENCE [LARGE SCALE GENOMIC DNA]</scope>
    <source>
        <strain evidence="11">wild</strain>
    </source>
</reference>
<proteinExistence type="predicted"/>
<dbReference type="OrthoDB" id="10059103at2759"/>
<evidence type="ECO:0000256" key="7">
    <source>
        <dbReference type="ARBA" id="ARBA00023034"/>
    </source>
</evidence>
<sequence>MLEEETLSESFAKMSLQDKLDYVDHEIRLLHQFCKQTGYSAHKINEFAEPFVVECKKGQRKYSFRILSLMTCIVVLFGIVSYALVSHPFGQALIRITAIQFYPLYEWMQIHNNDCLVKNPLFVDQYLTEEDCQLCSDITDVKRISDLTEVQFVAEFMKTGQHVIVKDGMRDWLESMTSLTIGKIKDIYQKDPAFFDSEPCDLSTNLPYQDVDEFMEEEHKIKQGYYISWTNCVKQTAKAMRRFYKRPYFLPSSVEMFEQNFIYFSKKYKHKEIVEFKTETAIIILLQLKGRSTFNLFPEDLCNTSCIPIQDTLNEGQICKYSVFNLFPEDLCNTSCIPIQDTLNEGQIYLCNTSCIPIQDTLNEGQILIAMNTHKVWTLDIQGTDGEENIAIGIEGNFN</sequence>
<evidence type="ECO:0000256" key="2">
    <source>
        <dbReference type="ARBA" id="ARBA00004496"/>
    </source>
</evidence>
<organism evidence="10 11">
    <name type="scientific">Mytilus coruscus</name>
    <name type="common">Sea mussel</name>
    <dbReference type="NCBI Taxonomy" id="42192"/>
    <lineage>
        <taxon>Eukaryota</taxon>
        <taxon>Metazoa</taxon>
        <taxon>Spiralia</taxon>
        <taxon>Lophotrochozoa</taxon>
        <taxon>Mollusca</taxon>
        <taxon>Bivalvia</taxon>
        <taxon>Autobranchia</taxon>
        <taxon>Pteriomorphia</taxon>
        <taxon>Mytilida</taxon>
        <taxon>Mytiloidea</taxon>
        <taxon>Mytilidae</taxon>
        <taxon>Mytilinae</taxon>
        <taxon>Mytilus</taxon>
    </lineage>
</organism>
<keyword evidence="8 9" id="KW-0472">Membrane</keyword>
<evidence type="ECO:0000256" key="3">
    <source>
        <dbReference type="ARBA" id="ARBA00022490"/>
    </source>
</evidence>
<dbReference type="PANTHER" id="PTHR35259">
    <property type="entry name" value="BOMBESIN RECEPTOR-ACTIVATED PROTEIN C6ORF89"/>
    <property type="match status" value="1"/>
</dbReference>
<protein>
    <submittedName>
        <fullName evidence="10">Uncharacterized protein</fullName>
    </submittedName>
</protein>
<evidence type="ECO:0000256" key="5">
    <source>
        <dbReference type="ARBA" id="ARBA00022968"/>
    </source>
</evidence>
<dbReference type="AlphaFoldDB" id="A0A6J8D7T8"/>
<keyword evidence="5" id="KW-0735">Signal-anchor</keyword>
<evidence type="ECO:0000256" key="6">
    <source>
        <dbReference type="ARBA" id="ARBA00022989"/>
    </source>
</evidence>
<evidence type="ECO:0000256" key="9">
    <source>
        <dbReference type="SAM" id="Phobius"/>
    </source>
</evidence>
<evidence type="ECO:0000256" key="4">
    <source>
        <dbReference type="ARBA" id="ARBA00022692"/>
    </source>
</evidence>
<dbReference type="PANTHER" id="PTHR35259:SF1">
    <property type="entry name" value="BOMBESIN RECEPTOR-ACTIVATED PROTEIN C6ORF89"/>
    <property type="match status" value="1"/>
</dbReference>
<dbReference type="InterPro" id="IPR038757">
    <property type="entry name" value="BRAP"/>
</dbReference>
<keyword evidence="11" id="KW-1185">Reference proteome</keyword>
<evidence type="ECO:0000313" key="11">
    <source>
        <dbReference type="Proteomes" id="UP000507470"/>
    </source>
</evidence>
<feature type="transmembrane region" description="Helical" evidence="9">
    <location>
        <begin position="66"/>
        <end position="85"/>
    </location>
</feature>
<gene>
    <name evidence="10" type="ORF">MCOR_38533</name>
</gene>
<accession>A0A6J8D7T8</accession>
<dbReference type="EMBL" id="CACVKT020007030">
    <property type="protein sequence ID" value="CAC5404783.1"/>
    <property type="molecule type" value="Genomic_DNA"/>
</dbReference>
<dbReference type="Gene3D" id="2.60.120.650">
    <property type="entry name" value="Cupin"/>
    <property type="match status" value="1"/>
</dbReference>
<keyword evidence="4 9" id="KW-0812">Transmembrane</keyword>
<evidence type="ECO:0000313" key="10">
    <source>
        <dbReference type="EMBL" id="CAC5404783.1"/>
    </source>
</evidence>
<comment type="subcellular location">
    <subcellularLocation>
        <location evidence="2">Cytoplasm</location>
    </subcellularLocation>
    <subcellularLocation>
        <location evidence="1">Golgi apparatus membrane</location>
        <topology evidence="1">Single-pass type II membrane protein</topology>
    </subcellularLocation>
</comment>
<keyword evidence="7" id="KW-0333">Golgi apparatus</keyword>
<evidence type="ECO:0000256" key="8">
    <source>
        <dbReference type="ARBA" id="ARBA00023136"/>
    </source>
</evidence>
<keyword evidence="6 9" id="KW-1133">Transmembrane helix</keyword>
<evidence type="ECO:0000256" key="1">
    <source>
        <dbReference type="ARBA" id="ARBA00004323"/>
    </source>
</evidence>